<keyword evidence="5" id="KW-0963">Cytoplasm</keyword>
<evidence type="ECO:0000256" key="4">
    <source>
        <dbReference type="ARBA" id="ARBA00022723"/>
    </source>
</evidence>
<reference evidence="7 8" key="1">
    <citation type="submission" date="2019-09" db="EMBL/GenBank/DDBJ databases">
        <title>Bird 10,000 Genomes (B10K) Project - Family phase.</title>
        <authorList>
            <person name="Zhang G."/>
        </authorList>
    </citation>
    <scope>NUCLEOTIDE SEQUENCE [LARGE SCALE GENOMIC DNA]</scope>
    <source>
        <strain evidence="7">B10K-DU-002-35</strain>
        <tissue evidence="7">Muscle</tissue>
    </source>
</reference>
<organism evidence="7 8">
    <name type="scientific">Rhinopomastus cyanomelas</name>
    <name type="common">Common scimitarbill</name>
    <dbReference type="NCBI Taxonomy" id="113115"/>
    <lineage>
        <taxon>Eukaryota</taxon>
        <taxon>Metazoa</taxon>
        <taxon>Chordata</taxon>
        <taxon>Craniata</taxon>
        <taxon>Vertebrata</taxon>
        <taxon>Euteleostomi</taxon>
        <taxon>Archelosauria</taxon>
        <taxon>Archosauria</taxon>
        <taxon>Dinosauria</taxon>
        <taxon>Saurischia</taxon>
        <taxon>Theropoda</taxon>
        <taxon>Coelurosauria</taxon>
        <taxon>Aves</taxon>
        <taxon>Neognathae</taxon>
        <taxon>Neoaves</taxon>
        <taxon>Telluraves</taxon>
        <taxon>Coraciimorphae</taxon>
        <taxon>Bucerotiformes</taxon>
        <taxon>Rhinopomastidae</taxon>
        <taxon>Rhinopomastus</taxon>
    </lineage>
</organism>
<comment type="similarity">
    <text evidence="5">Belongs to the Deltex family.</text>
</comment>
<dbReference type="EC" id="2.3.2.27" evidence="5"/>
<keyword evidence="5" id="KW-0863">Zinc-finger</keyword>
<evidence type="ECO:0000256" key="3">
    <source>
        <dbReference type="ARBA" id="ARBA00022679"/>
    </source>
</evidence>
<protein>
    <recommendedName>
        <fullName evidence="5">E3 ubiquitin-protein ligase</fullName>
        <ecNumber evidence="5">2.3.2.27</ecNumber>
    </recommendedName>
</protein>
<keyword evidence="3 5" id="KW-0808">Transferase</keyword>
<feature type="non-terminal residue" evidence="7">
    <location>
        <position position="90"/>
    </location>
</feature>
<evidence type="ECO:0000256" key="1">
    <source>
        <dbReference type="ARBA" id="ARBA00000900"/>
    </source>
</evidence>
<dbReference type="GO" id="GO:0016567">
    <property type="term" value="P:protein ubiquitination"/>
    <property type="evidence" value="ECO:0007669"/>
    <property type="project" value="UniProtKB-UniRule"/>
</dbReference>
<dbReference type="GO" id="GO:0016874">
    <property type="term" value="F:ligase activity"/>
    <property type="evidence" value="ECO:0007669"/>
    <property type="project" value="UniProtKB-KW"/>
</dbReference>
<dbReference type="UniPathway" id="UPA00143"/>
<dbReference type="GO" id="GO:0061630">
    <property type="term" value="F:ubiquitin protein ligase activity"/>
    <property type="evidence" value="ECO:0007669"/>
    <property type="project" value="UniProtKB-UniRule"/>
</dbReference>
<keyword evidence="5" id="KW-0862">Zinc</keyword>
<comment type="subcellular location">
    <subcellularLocation>
        <location evidence="5">Cytoplasm</location>
    </subcellularLocation>
</comment>
<comment type="catalytic activity">
    <reaction evidence="1 5">
        <text>S-ubiquitinyl-[E2 ubiquitin-conjugating enzyme]-L-cysteine + [acceptor protein]-L-lysine = [E2 ubiquitin-conjugating enzyme]-L-cysteine + N(6)-ubiquitinyl-[acceptor protein]-L-lysine.</text>
        <dbReference type="EC" id="2.3.2.27"/>
    </reaction>
</comment>
<dbReference type="OrthoDB" id="527344at2759"/>
<name>A0A7L1NYE5_RHICY</name>
<evidence type="ECO:0000256" key="2">
    <source>
        <dbReference type="ARBA" id="ARBA00004906"/>
    </source>
</evidence>
<accession>A0A7L1NYE5</accession>
<sequence>SCPKAGDPHPGQPYRGGNFFAFLPDNKDGQKTAVLLKKAFEQGLTFQIKPCDGEDRVTWGSIPHKTHWEGGKDRNGYPDSHYLQEVVAVL</sequence>
<evidence type="ECO:0000256" key="5">
    <source>
        <dbReference type="RuleBase" id="RU367105"/>
    </source>
</evidence>
<dbReference type="Gene3D" id="3.30.390.130">
    <property type="match status" value="1"/>
</dbReference>
<dbReference type="Proteomes" id="UP000565785">
    <property type="component" value="Unassembled WGS sequence"/>
</dbReference>
<evidence type="ECO:0000259" key="6">
    <source>
        <dbReference type="Pfam" id="PF18102"/>
    </source>
</evidence>
<evidence type="ECO:0000313" key="7">
    <source>
        <dbReference type="EMBL" id="NXO03368.1"/>
    </source>
</evidence>
<comment type="caution">
    <text evidence="7">The sequence shown here is derived from an EMBL/GenBank/DDBJ whole genome shotgun (WGS) entry which is preliminary data.</text>
</comment>
<dbReference type="Pfam" id="PF18102">
    <property type="entry name" value="DTC"/>
    <property type="match status" value="1"/>
</dbReference>
<gene>
    <name evidence="7" type="primary">Dtx3l_1</name>
    <name evidence="7" type="ORF">RHICYA_R08193</name>
</gene>
<evidence type="ECO:0000313" key="8">
    <source>
        <dbReference type="Proteomes" id="UP000565785"/>
    </source>
</evidence>
<dbReference type="InterPro" id="IPR039399">
    <property type="entry name" value="Deltex_C_sf"/>
</dbReference>
<dbReference type="PANTHER" id="PTHR12622">
    <property type="entry name" value="DELTEX-RELATED"/>
    <property type="match status" value="1"/>
</dbReference>
<keyword evidence="7" id="KW-0436">Ligase</keyword>
<comment type="pathway">
    <text evidence="2 5">Protein modification; protein ubiquitination.</text>
</comment>
<proteinExistence type="inferred from homology"/>
<dbReference type="GO" id="GO:0007219">
    <property type="term" value="P:Notch signaling pathway"/>
    <property type="evidence" value="ECO:0007669"/>
    <property type="project" value="InterPro"/>
</dbReference>
<dbReference type="AlphaFoldDB" id="A0A7L1NYE5"/>
<dbReference type="InterPro" id="IPR039396">
    <property type="entry name" value="Deltex_C"/>
</dbReference>
<feature type="domain" description="Deltex C-terminal" evidence="6">
    <location>
        <begin position="6"/>
        <end position="88"/>
    </location>
</feature>
<keyword evidence="8" id="KW-1185">Reference proteome</keyword>
<dbReference type="GO" id="GO:0008270">
    <property type="term" value="F:zinc ion binding"/>
    <property type="evidence" value="ECO:0007669"/>
    <property type="project" value="UniProtKB-KW"/>
</dbReference>
<dbReference type="GO" id="GO:0005737">
    <property type="term" value="C:cytoplasm"/>
    <property type="evidence" value="ECO:0007669"/>
    <property type="project" value="UniProtKB-SubCell"/>
</dbReference>
<feature type="non-terminal residue" evidence="7">
    <location>
        <position position="1"/>
    </location>
</feature>
<keyword evidence="4 5" id="KW-0479">Metal-binding</keyword>
<dbReference type="InterPro" id="IPR039398">
    <property type="entry name" value="Deltex_fam"/>
</dbReference>
<dbReference type="EMBL" id="VXBP01009275">
    <property type="protein sequence ID" value="NXO03368.1"/>
    <property type="molecule type" value="Genomic_DNA"/>
</dbReference>